<feature type="compositionally biased region" description="Pro residues" evidence="1">
    <location>
        <begin position="122"/>
        <end position="132"/>
    </location>
</feature>
<feature type="compositionally biased region" description="Polar residues" evidence="1">
    <location>
        <begin position="166"/>
        <end position="182"/>
    </location>
</feature>
<evidence type="ECO:0000313" key="3">
    <source>
        <dbReference type="Proteomes" id="UP001552299"/>
    </source>
</evidence>
<feature type="region of interest" description="Disordered" evidence="1">
    <location>
        <begin position="1"/>
        <end position="24"/>
    </location>
</feature>
<evidence type="ECO:0000313" key="2">
    <source>
        <dbReference type="EMBL" id="KAL0920492.1"/>
    </source>
</evidence>
<organism evidence="2 3">
    <name type="scientific">Dendrobium thyrsiflorum</name>
    <name type="common">Pinecone-like raceme dendrobium</name>
    <name type="synonym">Orchid</name>
    <dbReference type="NCBI Taxonomy" id="117978"/>
    <lineage>
        <taxon>Eukaryota</taxon>
        <taxon>Viridiplantae</taxon>
        <taxon>Streptophyta</taxon>
        <taxon>Embryophyta</taxon>
        <taxon>Tracheophyta</taxon>
        <taxon>Spermatophyta</taxon>
        <taxon>Magnoliopsida</taxon>
        <taxon>Liliopsida</taxon>
        <taxon>Asparagales</taxon>
        <taxon>Orchidaceae</taxon>
        <taxon>Epidendroideae</taxon>
        <taxon>Malaxideae</taxon>
        <taxon>Dendrobiinae</taxon>
        <taxon>Dendrobium</taxon>
    </lineage>
</organism>
<sequence length="326" mass="36765">MTYQKRKKKKSEKRKEIAPLFQYGRSESAQSTNFPRLLNGEKTEFFTNPVRRRNALQKRLNPPPVELLQSLFLPLRPCSLLKPRLPSLSSMSPQPSSASPIQNPFRKPPSWATLQQSTASMAPPPEAYPPVHPRSHERHLPSPQSPSLFPRKQQKSLPSPKALQHHISQNIHRCNSRNNSPESPAEFSVASRPRRLNAPRRRRRRRLCDITKDEQWKQRIPCSAALLCTRSFSQPISGAESVNVAAKNPPEIPERSIFFLAFSSICKYRFRGSGITVRSMTGAGSWGFNSCSRKPTAAAVDQNLTNCIELNPSQAACCTARARQRP</sequence>
<accession>A0ABD0V5Y1</accession>
<reference evidence="2 3" key="1">
    <citation type="journal article" date="2024" name="Plant Biotechnol. J.">
        <title>Dendrobium thyrsiflorum genome and its molecular insights into genes involved in important horticultural traits.</title>
        <authorList>
            <person name="Chen B."/>
            <person name="Wang J.Y."/>
            <person name="Zheng P.J."/>
            <person name="Li K.L."/>
            <person name="Liang Y.M."/>
            <person name="Chen X.F."/>
            <person name="Zhang C."/>
            <person name="Zhao X."/>
            <person name="He X."/>
            <person name="Zhang G.Q."/>
            <person name="Liu Z.J."/>
            <person name="Xu Q."/>
        </authorList>
    </citation>
    <scope>NUCLEOTIDE SEQUENCE [LARGE SCALE GENOMIC DNA]</scope>
    <source>
        <strain evidence="2">GZMU011</strain>
    </source>
</reference>
<feature type="compositionally biased region" description="Low complexity" evidence="1">
    <location>
        <begin position="86"/>
        <end position="100"/>
    </location>
</feature>
<name>A0ABD0V5Y1_DENTH</name>
<feature type="compositionally biased region" description="Basic residues" evidence="1">
    <location>
        <begin position="1"/>
        <end position="12"/>
    </location>
</feature>
<dbReference type="Proteomes" id="UP001552299">
    <property type="component" value="Unassembled WGS sequence"/>
</dbReference>
<feature type="compositionally biased region" description="Basic residues" evidence="1">
    <location>
        <begin position="192"/>
        <end position="201"/>
    </location>
</feature>
<protein>
    <submittedName>
        <fullName evidence="2">Uncharacterized protein</fullName>
    </submittedName>
</protein>
<dbReference type="EMBL" id="JANQDX010000008">
    <property type="protein sequence ID" value="KAL0920492.1"/>
    <property type="molecule type" value="Genomic_DNA"/>
</dbReference>
<dbReference type="AlphaFoldDB" id="A0ABD0V5Y1"/>
<gene>
    <name evidence="2" type="ORF">M5K25_009632</name>
</gene>
<feature type="region of interest" description="Disordered" evidence="1">
    <location>
        <begin position="86"/>
        <end position="201"/>
    </location>
</feature>
<evidence type="ECO:0000256" key="1">
    <source>
        <dbReference type="SAM" id="MobiDB-lite"/>
    </source>
</evidence>
<proteinExistence type="predicted"/>
<keyword evidence="3" id="KW-1185">Reference proteome</keyword>
<comment type="caution">
    <text evidence="2">The sequence shown here is derived from an EMBL/GenBank/DDBJ whole genome shotgun (WGS) entry which is preliminary data.</text>
</comment>